<dbReference type="EMBL" id="AP028127">
    <property type="protein sequence ID" value="BEH91278.1"/>
    <property type="molecule type" value="Genomic_DNA"/>
</dbReference>
<reference evidence="1" key="1">
    <citation type="journal article" date="2024" name="Int. J. Syst. Evol. Microbiol.">
        <title>Turicibacter faecis sp. nov., isolated from faeces of heart failure mouse model.</title>
        <authorList>
            <person name="Imamura Y."/>
            <person name="Motooka D."/>
            <person name="Nakajima Y."/>
            <person name="Ito S."/>
            <person name="Kitakaze M."/>
            <person name="Iida T."/>
            <person name="Nakamura S."/>
        </authorList>
    </citation>
    <scope>NUCLEOTIDE SEQUENCE</scope>
    <source>
        <strain evidence="1">TC023</strain>
    </source>
</reference>
<evidence type="ECO:0000313" key="2">
    <source>
        <dbReference type="Proteomes" id="UP001432099"/>
    </source>
</evidence>
<keyword evidence="2" id="KW-1185">Reference proteome</keyword>
<sequence>MTLLEIKERELQKGIKIGIEQGIEQGKEEEKVEIAQNLLDVLDDETIALKTGLTIEEVRRLRNEKNN</sequence>
<name>A0ABM8IND0_9FIRM</name>
<evidence type="ECO:0000313" key="1">
    <source>
        <dbReference type="EMBL" id="BEH91278.1"/>
    </source>
</evidence>
<gene>
    <name evidence="1" type="ORF">T23_13800</name>
</gene>
<accession>A0ABM8IND0</accession>
<organism evidence="1 2">
    <name type="scientific">Turicibacter faecis</name>
    <dbReference type="NCBI Taxonomy" id="2963365"/>
    <lineage>
        <taxon>Bacteria</taxon>
        <taxon>Bacillati</taxon>
        <taxon>Bacillota</taxon>
        <taxon>Erysipelotrichia</taxon>
        <taxon>Erysipelotrichales</taxon>
        <taxon>Turicibacteraceae</taxon>
        <taxon>Turicibacter</taxon>
    </lineage>
</organism>
<dbReference type="Proteomes" id="UP001432099">
    <property type="component" value="Chromosome"/>
</dbReference>
<dbReference type="RefSeq" id="WP_161830888.1">
    <property type="nucleotide sequence ID" value="NZ_AP028127.1"/>
</dbReference>
<evidence type="ECO:0008006" key="3">
    <source>
        <dbReference type="Google" id="ProtNLM"/>
    </source>
</evidence>
<protein>
    <recommendedName>
        <fullName evidence="3">Transposase</fullName>
    </recommendedName>
</protein>
<proteinExistence type="predicted"/>